<protein>
    <submittedName>
        <fullName evidence="3">DUF305 domain-containing protein</fullName>
    </submittedName>
</protein>
<feature type="domain" description="DUF305" evidence="2">
    <location>
        <begin position="63"/>
        <end position="198"/>
    </location>
</feature>
<comment type="caution">
    <text evidence="3">The sequence shown here is derived from an EMBL/GenBank/DDBJ whole genome shotgun (WGS) entry which is preliminary data.</text>
</comment>
<dbReference type="Gene3D" id="1.20.1260.10">
    <property type="match status" value="2"/>
</dbReference>
<feature type="signal peptide" evidence="1">
    <location>
        <begin position="1"/>
        <end position="23"/>
    </location>
</feature>
<dbReference type="Proteomes" id="UP001597116">
    <property type="component" value="Unassembled WGS sequence"/>
</dbReference>
<dbReference type="InterPro" id="IPR005183">
    <property type="entry name" value="DUF305_CopM-like"/>
</dbReference>
<gene>
    <name evidence="3" type="ORF">ACFQ4C_07015</name>
</gene>
<dbReference type="PANTHER" id="PTHR36933">
    <property type="entry name" value="SLL0788 PROTEIN"/>
    <property type="match status" value="1"/>
</dbReference>
<sequence>MKNSFFAAAGLSLTLLLAHPTMAQQGQHAGHKTASQTGGNALMKAMQSGMNKMMSMKMTGDPDHDFAMMLKMHHQSAVDMAELELKQGQNAQVKALASKIKSSNQKQIGELTQFMGSHKPQPASSMLGKEAMQIMHSGSHSMNGNIDHDFASMMAQHHQQGIDVAKAFLKEGKTEKMKTMARQVIQQQSKEVSELKKLENQVASR</sequence>
<dbReference type="PANTHER" id="PTHR36933:SF1">
    <property type="entry name" value="SLL0788 PROTEIN"/>
    <property type="match status" value="1"/>
</dbReference>
<proteinExistence type="predicted"/>
<keyword evidence="4" id="KW-1185">Reference proteome</keyword>
<dbReference type="Pfam" id="PF03713">
    <property type="entry name" value="DUF305"/>
    <property type="match status" value="1"/>
</dbReference>
<evidence type="ECO:0000313" key="4">
    <source>
        <dbReference type="Proteomes" id="UP001597116"/>
    </source>
</evidence>
<name>A0ABW3QAY3_9BACT</name>
<dbReference type="RefSeq" id="WP_379883959.1">
    <property type="nucleotide sequence ID" value="NZ_JBHTLP010000003.1"/>
</dbReference>
<accession>A0ABW3QAY3</accession>
<dbReference type="InterPro" id="IPR012347">
    <property type="entry name" value="Ferritin-like"/>
</dbReference>
<evidence type="ECO:0000256" key="1">
    <source>
        <dbReference type="SAM" id="SignalP"/>
    </source>
</evidence>
<evidence type="ECO:0000259" key="2">
    <source>
        <dbReference type="Pfam" id="PF03713"/>
    </source>
</evidence>
<evidence type="ECO:0000313" key="3">
    <source>
        <dbReference type="EMBL" id="MFD1140851.1"/>
    </source>
</evidence>
<organism evidence="3 4">
    <name type="scientific">Larkinella insperata</name>
    <dbReference type="NCBI Taxonomy" id="332158"/>
    <lineage>
        <taxon>Bacteria</taxon>
        <taxon>Pseudomonadati</taxon>
        <taxon>Bacteroidota</taxon>
        <taxon>Cytophagia</taxon>
        <taxon>Cytophagales</taxon>
        <taxon>Spirosomataceae</taxon>
        <taxon>Larkinella</taxon>
    </lineage>
</organism>
<dbReference type="EMBL" id="JBHTLP010000003">
    <property type="protein sequence ID" value="MFD1140851.1"/>
    <property type="molecule type" value="Genomic_DNA"/>
</dbReference>
<keyword evidence="1" id="KW-0732">Signal</keyword>
<reference evidence="4" key="1">
    <citation type="journal article" date="2019" name="Int. J. Syst. Evol. Microbiol.">
        <title>The Global Catalogue of Microorganisms (GCM) 10K type strain sequencing project: providing services to taxonomists for standard genome sequencing and annotation.</title>
        <authorList>
            <consortium name="The Broad Institute Genomics Platform"/>
            <consortium name="The Broad Institute Genome Sequencing Center for Infectious Disease"/>
            <person name="Wu L."/>
            <person name="Ma J."/>
        </authorList>
    </citation>
    <scope>NUCLEOTIDE SEQUENCE [LARGE SCALE GENOMIC DNA]</scope>
    <source>
        <strain evidence="4">CCUG 55608</strain>
    </source>
</reference>
<feature type="chain" id="PRO_5046243542" evidence="1">
    <location>
        <begin position="24"/>
        <end position="205"/>
    </location>
</feature>